<reference evidence="2" key="1">
    <citation type="journal article" date="2020" name="Stud. Mycol.">
        <title>101 Dothideomycetes genomes: a test case for predicting lifestyles and emergence of pathogens.</title>
        <authorList>
            <person name="Haridas S."/>
            <person name="Albert R."/>
            <person name="Binder M."/>
            <person name="Bloem J."/>
            <person name="Labutti K."/>
            <person name="Salamov A."/>
            <person name="Andreopoulos B."/>
            <person name="Baker S."/>
            <person name="Barry K."/>
            <person name="Bills G."/>
            <person name="Bluhm B."/>
            <person name="Cannon C."/>
            <person name="Castanera R."/>
            <person name="Culley D."/>
            <person name="Daum C."/>
            <person name="Ezra D."/>
            <person name="Gonzalez J."/>
            <person name="Henrissat B."/>
            <person name="Kuo A."/>
            <person name="Liang C."/>
            <person name="Lipzen A."/>
            <person name="Lutzoni F."/>
            <person name="Magnuson J."/>
            <person name="Mondo S."/>
            <person name="Nolan M."/>
            <person name="Ohm R."/>
            <person name="Pangilinan J."/>
            <person name="Park H.-J."/>
            <person name="Ramirez L."/>
            <person name="Alfaro M."/>
            <person name="Sun H."/>
            <person name="Tritt A."/>
            <person name="Yoshinaga Y."/>
            <person name="Zwiers L.-H."/>
            <person name="Turgeon B."/>
            <person name="Goodwin S."/>
            <person name="Spatafora J."/>
            <person name="Crous P."/>
            <person name="Grigoriev I."/>
        </authorList>
    </citation>
    <scope>NUCLEOTIDE SEQUENCE</scope>
    <source>
        <strain evidence="2">CBS 122368</strain>
    </source>
</reference>
<name>A0A6A6IFF6_9PLEO</name>
<dbReference type="InterPro" id="IPR055334">
    <property type="entry name" value="PEX8-like"/>
</dbReference>
<protein>
    <recommendedName>
        <fullName evidence="4">Peroxisomal membrane protein Pex17</fullName>
    </recommendedName>
</protein>
<dbReference type="AlphaFoldDB" id="A0A6A6IFF6"/>
<organism evidence="2 3">
    <name type="scientific">Trematosphaeria pertusa</name>
    <dbReference type="NCBI Taxonomy" id="390896"/>
    <lineage>
        <taxon>Eukaryota</taxon>
        <taxon>Fungi</taxon>
        <taxon>Dikarya</taxon>
        <taxon>Ascomycota</taxon>
        <taxon>Pezizomycotina</taxon>
        <taxon>Dothideomycetes</taxon>
        <taxon>Pleosporomycetidae</taxon>
        <taxon>Pleosporales</taxon>
        <taxon>Massarineae</taxon>
        <taxon>Trematosphaeriaceae</taxon>
        <taxon>Trematosphaeria</taxon>
    </lineage>
</organism>
<dbReference type="PANTHER" id="PTHR39214:SF1">
    <property type="entry name" value="MICROBODY (PEROXISOME) BIOGENESIS PROTEIN PEROXIN 8 (EUROFUNG)"/>
    <property type="match status" value="1"/>
</dbReference>
<dbReference type="Pfam" id="PF26001">
    <property type="entry name" value="Pex8"/>
    <property type="match status" value="1"/>
</dbReference>
<sequence>MPADRLLSTLLRSLQTYTDQQDTPRILGTASSLLTTLGNPHNLSLLTSHLLTAPALWDRPDGVRTPLRLLSVFHTAVTTVINYHNDVRHHKAPKLLPSQTPTGGGLPLDDWIRAVVAGADDRSQRWKHLVVLGGLLIGVASLEEQGMDLYWASSMRKRVEAALVKAANLALVQVRERSEADGLGGQTITLVLNHAFGGLTGAERAQIDYDLLLPVLIGTTYFSNEGFQSAYFLGGLDLDIKVKAKKLDWDARSSSYRQVEAIMARPLVSSMGPLSRFIAHSVENVRDPWLIQTMMDDLASFARALTTQWRQIKFSEIDPAEESVYLEEDALNRTLPLLWKLLKTALFATTIVITGVFSRTLGDKVLAGDAVAPVLASQALNTLRHLYFITSRLGPASFSQHTFVYLTAIDILSAYPMHADKFLKSIAPQQLGQIPRHPLDRILDLYFLNTAEHFTLVLSPATNEDLLVASAVPYLAAGGNHNMLPIFEAAHSVMLAVLSASQSAEITAKHLPFYIDALFSVFPHNLSPRQFRLAFKTLMRVTAPSSTLSASHPDLPATLMELVFHRAFNAPTQPLPPDETTLALQGSDAPPPPLSEQAVLALTLIDALPFLPILLLEEWMPLCAELLNQIDDDIMREAVKARYWEVLVSGEMDPERSASAVAWWGTRGGREQVLFGRESESDGLKMMSGALPTEGAPRESKL</sequence>
<evidence type="ECO:0000313" key="2">
    <source>
        <dbReference type="EMBL" id="KAF2248260.1"/>
    </source>
</evidence>
<evidence type="ECO:0000313" key="3">
    <source>
        <dbReference type="Proteomes" id="UP000800094"/>
    </source>
</evidence>
<feature type="region of interest" description="Disordered" evidence="1">
    <location>
        <begin position="678"/>
        <end position="702"/>
    </location>
</feature>
<gene>
    <name evidence="2" type="ORF">BU26DRAFT_330169</name>
</gene>
<dbReference type="RefSeq" id="XP_033683264.1">
    <property type="nucleotide sequence ID" value="XM_033822175.1"/>
</dbReference>
<dbReference type="EMBL" id="ML987196">
    <property type="protein sequence ID" value="KAF2248260.1"/>
    <property type="molecule type" value="Genomic_DNA"/>
</dbReference>
<proteinExistence type="predicted"/>
<accession>A0A6A6IFF6</accession>
<dbReference type="Proteomes" id="UP000800094">
    <property type="component" value="Unassembled WGS sequence"/>
</dbReference>
<dbReference type="GeneID" id="54575505"/>
<evidence type="ECO:0008006" key="4">
    <source>
        <dbReference type="Google" id="ProtNLM"/>
    </source>
</evidence>
<keyword evidence="3" id="KW-1185">Reference proteome</keyword>
<dbReference type="OrthoDB" id="2357318at2759"/>
<evidence type="ECO:0000256" key="1">
    <source>
        <dbReference type="SAM" id="MobiDB-lite"/>
    </source>
</evidence>
<dbReference type="PANTHER" id="PTHR39214">
    <property type="entry name" value="MICROBODY (PEROXISOME) BIOGENESIS PROTEIN PEROXIN 8 (EUROFUNG)"/>
    <property type="match status" value="1"/>
</dbReference>